<reference evidence="1" key="1">
    <citation type="submission" date="2019-09" db="EMBL/GenBank/DDBJ databases">
        <authorList>
            <person name="Zhang L."/>
        </authorList>
    </citation>
    <scope>NUCLEOTIDE SEQUENCE</scope>
</reference>
<organism evidence="1">
    <name type="scientific">Nymphaea colorata</name>
    <name type="common">pocket water lily</name>
    <dbReference type="NCBI Taxonomy" id="210225"/>
    <lineage>
        <taxon>Eukaryota</taxon>
        <taxon>Viridiplantae</taxon>
        <taxon>Streptophyta</taxon>
        <taxon>Embryophyta</taxon>
        <taxon>Tracheophyta</taxon>
        <taxon>Spermatophyta</taxon>
        <taxon>Magnoliopsida</taxon>
        <taxon>Nymphaeales</taxon>
        <taxon>Nymphaeaceae</taxon>
        <taxon>Nymphaea</taxon>
    </lineage>
</organism>
<name>A0A5K1E6M0_9MAGN</name>
<protein>
    <submittedName>
        <fullName evidence="1">Uncharacterized protein</fullName>
    </submittedName>
</protein>
<dbReference type="AlphaFoldDB" id="A0A5K1E6M0"/>
<gene>
    <name evidence="1" type="ORF">NYM_LOCUS21740</name>
</gene>
<proteinExistence type="predicted"/>
<accession>A0A5K1E6M0</accession>
<evidence type="ECO:0000313" key="1">
    <source>
        <dbReference type="EMBL" id="VVW46206.1"/>
    </source>
</evidence>
<dbReference type="Gramene" id="NC6G0251950.1">
    <property type="protein sequence ID" value="NC6G0251950.1:cds"/>
    <property type="gene ID" value="NC6G0251950"/>
</dbReference>
<sequence>MASLSSPDHEACYLMKTVRVYEGRRRGGNWAMVIHFKRNLFSFLIAAALFSSVVDGQYGEI</sequence>
<dbReference type="EMBL" id="LR721784">
    <property type="protein sequence ID" value="VVW46206.1"/>
    <property type="molecule type" value="Genomic_DNA"/>
</dbReference>